<feature type="compositionally biased region" description="Basic and acidic residues" evidence="1">
    <location>
        <begin position="202"/>
        <end position="218"/>
    </location>
</feature>
<dbReference type="InterPro" id="IPR028002">
    <property type="entry name" value="Myb_DNA-bind_5"/>
</dbReference>
<feature type="compositionally biased region" description="Basic residues" evidence="1">
    <location>
        <begin position="532"/>
        <end position="543"/>
    </location>
</feature>
<name>A0ABN9FMK9_9NEOB</name>
<proteinExistence type="predicted"/>
<feature type="compositionally biased region" description="Polar residues" evidence="1">
    <location>
        <begin position="519"/>
        <end position="531"/>
    </location>
</feature>
<feature type="compositionally biased region" description="Polar residues" evidence="1">
    <location>
        <begin position="497"/>
        <end position="510"/>
    </location>
</feature>
<sequence length="543" mass="60431">MEKLASVRKHGSGHGHPLFMQLTPLESKVANLFKLEYMLRSPQHGLQSLGNMDMAGEKGSVCVQNGSSTGDQGVASYGQGDYSYTKAPRNIKFSFDENCALVHEAVGVWDSIIGKNAATTSQARKNFLWARIVEAVNAAGTQPRSAENCKKRLRDVKRRVKAKMVDQRKYFQRNSGAPGLELQYLSYEEELMHVIGPDTVRPIDGHVDTDREPRRSEPEDTCDGEDFWNHSSFDMAEEEEEEDEKEMVVKTEPIDYSADAVPPPAQPFPVVLQPVPVTTQLPFPSQLPVPPQHQPVSTKSIVDTANPSFVPTKHPPAVTKPPPTGTKPVSLPNKPLSFPVKPPPVTHQPPPATNTMGHQPNATSAGAINKVLGSFHSVQHNYHRSQRHQMHVIHMDLLHLGVGLQQLTKNIKVNNHVRAIARSRELRLKQKDMEDHRQYRMEKLCLLQKHHDEKQKLLQKHFERKETLMQENNQLLKSILYQLSDSSGPFLEGPSKAASQEGTPLSSTMQPVYDGEPSPSATSVRNFTNKSGRTRGGKGRGGT</sequence>
<evidence type="ECO:0000313" key="3">
    <source>
        <dbReference type="EMBL" id="CAI9597561.1"/>
    </source>
</evidence>
<dbReference type="Pfam" id="PF13873">
    <property type="entry name" value="Myb_DNA-bind_5"/>
    <property type="match status" value="1"/>
</dbReference>
<evidence type="ECO:0000256" key="1">
    <source>
        <dbReference type="SAM" id="MobiDB-lite"/>
    </source>
</evidence>
<accession>A0ABN9FMK9</accession>
<feature type="region of interest" description="Disordered" evidence="1">
    <location>
        <begin position="309"/>
        <end position="334"/>
    </location>
</feature>
<dbReference type="PANTHER" id="PTHR23098:SF23">
    <property type="entry name" value="MYB-RELATED TRANSCRIPTION FACTOR, PARTNER OF PROFILIN-LIKE ISOFORM X2-RELATED"/>
    <property type="match status" value="1"/>
</dbReference>
<comment type="caution">
    <text evidence="3">The sequence shown here is derived from an EMBL/GenBank/DDBJ whole genome shotgun (WGS) entry which is preliminary data.</text>
</comment>
<dbReference type="Proteomes" id="UP001162483">
    <property type="component" value="Unassembled WGS sequence"/>
</dbReference>
<keyword evidence="4" id="KW-1185">Reference proteome</keyword>
<gene>
    <name evidence="3" type="ORF">SPARVUS_LOCUS12269376</name>
</gene>
<feature type="region of interest" description="Disordered" evidence="1">
    <location>
        <begin position="202"/>
        <end position="229"/>
    </location>
</feature>
<feature type="region of interest" description="Disordered" evidence="1">
    <location>
        <begin position="491"/>
        <end position="543"/>
    </location>
</feature>
<feature type="domain" description="Myb/SANT-like DNA-binding" evidence="2">
    <location>
        <begin position="89"/>
        <end position="165"/>
    </location>
</feature>
<dbReference type="EMBL" id="CATNWA010017046">
    <property type="protein sequence ID" value="CAI9597561.1"/>
    <property type="molecule type" value="Genomic_DNA"/>
</dbReference>
<evidence type="ECO:0000259" key="2">
    <source>
        <dbReference type="Pfam" id="PF13873"/>
    </source>
</evidence>
<reference evidence="3" key="1">
    <citation type="submission" date="2023-05" db="EMBL/GenBank/DDBJ databases">
        <authorList>
            <person name="Stuckert A."/>
        </authorList>
    </citation>
    <scope>NUCLEOTIDE SEQUENCE</scope>
</reference>
<dbReference type="PANTHER" id="PTHR23098">
    <property type="entry name" value="AGAP001331-PA-RELATED"/>
    <property type="match status" value="1"/>
</dbReference>
<protein>
    <recommendedName>
        <fullName evidence="2">Myb/SANT-like DNA-binding domain-containing protein</fullName>
    </recommendedName>
</protein>
<organism evidence="3 4">
    <name type="scientific">Staurois parvus</name>
    <dbReference type="NCBI Taxonomy" id="386267"/>
    <lineage>
        <taxon>Eukaryota</taxon>
        <taxon>Metazoa</taxon>
        <taxon>Chordata</taxon>
        <taxon>Craniata</taxon>
        <taxon>Vertebrata</taxon>
        <taxon>Euteleostomi</taxon>
        <taxon>Amphibia</taxon>
        <taxon>Batrachia</taxon>
        <taxon>Anura</taxon>
        <taxon>Neobatrachia</taxon>
        <taxon>Ranoidea</taxon>
        <taxon>Ranidae</taxon>
        <taxon>Staurois</taxon>
    </lineage>
</organism>
<evidence type="ECO:0000313" key="4">
    <source>
        <dbReference type="Proteomes" id="UP001162483"/>
    </source>
</evidence>